<dbReference type="SUPFAM" id="SSF48452">
    <property type="entry name" value="TPR-like"/>
    <property type="match status" value="1"/>
</dbReference>
<dbReference type="RefSeq" id="WP_377530325.1">
    <property type="nucleotide sequence ID" value="NZ_JBHTLD010000183.1"/>
</dbReference>
<evidence type="ECO:0000256" key="1">
    <source>
        <dbReference type="PROSITE-ProRule" id="PRU00339"/>
    </source>
</evidence>
<keyword evidence="4" id="KW-1185">Reference proteome</keyword>
<gene>
    <name evidence="3" type="ORF">ACFQ2O_16715</name>
</gene>
<evidence type="ECO:0000313" key="4">
    <source>
        <dbReference type="Proteomes" id="UP001597094"/>
    </source>
</evidence>
<feature type="compositionally biased region" description="Basic and acidic residues" evidence="2">
    <location>
        <begin position="181"/>
        <end position="193"/>
    </location>
</feature>
<evidence type="ECO:0000256" key="2">
    <source>
        <dbReference type="SAM" id="MobiDB-lite"/>
    </source>
</evidence>
<evidence type="ECO:0000313" key="3">
    <source>
        <dbReference type="EMBL" id="MFD1187856.1"/>
    </source>
</evidence>
<feature type="compositionally biased region" description="Acidic residues" evidence="2">
    <location>
        <begin position="153"/>
        <end position="164"/>
    </location>
</feature>
<dbReference type="InterPro" id="IPR019734">
    <property type="entry name" value="TPR_rpt"/>
</dbReference>
<dbReference type="Proteomes" id="UP001597094">
    <property type="component" value="Unassembled WGS sequence"/>
</dbReference>
<feature type="compositionally biased region" description="Polar residues" evidence="2">
    <location>
        <begin position="237"/>
        <end position="278"/>
    </location>
</feature>
<organism evidence="3 4">
    <name type="scientific">Pontibacter rugosus</name>
    <dbReference type="NCBI Taxonomy" id="1745966"/>
    <lineage>
        <taxon>Bacteria</taxon>
        <taxon>Pseudomonadati</taxon>
        <taxon>Bacteroidota</taxon>
        <taxon>Cytophagia</taxon>
        <taxon>Cytophagales</taxon>
        <taxon>Hymenobacteraceae</taxon>
        <taxon>Pontibacter</taxon>
    </lineage>
</organism>
<name>A0ABW3SV71_9BACT</name>
<dbReference type="PROSITE" id="PS50005">
    <property type="entry name" value="TPR"/>
    <property type="match status" value="1"/>
</dbReference>
<feature type="compositionally biased region" description="Basic and acidic residues" evidence="2">
    <location>
        <begin position="202"/>
        <end position="229"/>
    </location>
</feature>
<dbReference type="PROSITE" id="PS50293">
    <property type="entry name" value="TPR_REGION"/>
    <property type="match status" value="1"/>
</dbReference>
<dbReference type="EMBL" id="JBHTLD010000183">
    <property type="protein sequence ID" value="MFD1187856.1"/>
    <property type="molecule type" value="Genomic_DNA"/>
</dbReference>
<dbReference type="InterPro" id="IPR011990">
    <property type="entry name" value="TPR-like_helical_dom_sf"/>
</dbReference>
<dbReference type="SMART" id="SM00028">
    <property type="entry name" value="TPR"/>
    <property type="match status" value="2"/>
</dbReference>
<sequence>MKPLFLAILLISFFSGGITSISRINQYAKDAATAYSRKEYIEAIAAYTYLLNDLEVEDDQLRLNLAHSYYQAGLYSQAMAAYQLLADHPTHHLRALSHLQIGNIYSKQKSYKRALSLYKQALVIEPTNEAARYNYELLKKYLELHPEAVQPEEDLPVPDEETEAAPDSIQAPPPAEEDLESQPKKNSDERGEQQEEIEQPEPDSKGEQQQKMGARELENLQGNREREEAAGEAPGSTKGQNQNSAPDGNTRRNSSAEAPSSEDLQAQTRRSRLQQANMSPEKARLLLDAMRNAEVQYIQQLPKKATRKPDPAKPDW</sequence>
<feature type="region of interest" description="Disordered" evidence="2">
    <location>
        <begin position="153"/>
        <end position="287"/>
    </location>
</feature>
<protein>
    <submittedName>
        <fullName evidence="3">Aerotolerance protein</fullName>
    </submittedName>
</protein>
<keyword evidence="1" id="KW-0802">TPR repeat</keyword>
<reference evidence="4" key="1">
    <citation type="journal article" date="2019" name="Int. J. Syst. Evol. Microbiol.">
        <title>The Global Catalogue of Microorganisms (GCM) 10K type strain sequencing project: providing services to taxonomists for standard genome sequencing and annotation.</title>
        <authorList>
            <consortium name="The Broad Institute Genomics Platform"/>
            <consortium name="The Broad Institute Genome Sequencing Center for Infectious Disease"/>
            <person name="Wu L."/>
            <person name="Ma J."/>
        </authorList>
    </citation>
    <scope>NUCLEOTIDE SEQUENCE [LARGE SCALE GENOMIC DNA]</scope>
    <source>
        <strain evidence="4">JCM 31319</strain>
    </source>
</reference>
<dbReference type="Gene3D" id="1.25.40.10">
    <property type="entry name" value="Tetratricopeptide repeat domain"/>
    <property type="match status" value="1"/>
</dbReference>
<comment type="caution">
    <text evidence="3">The sequence shown here is derived from an EMBL/GenBank/DDBJ whole genome shotgun (WGS) entry which is preliminary data.</text>
</comment>
<accession>A0ABW3SV71</accession>
<feature type="repeat" description="TPR" evidence="1">
    <location>
        <begin position="95"/>
        <end position="128"/>
    </location>
</feature>
<proteinExistence type="predicted"/>